<dbReference type="InterPro" id="IPR052169">
    <property type="entry name" value="CW_Biosynth-Accessory"/>
</dbReference>
<evidence type="ECO:0000256" key="2">
    <source>
        <dbReference type="SAM" id="MobiDB-lite"/>
    </source>
</evidence>
<keyword evidence="3" id="KW-1133">Transmembrane helix</keyword>
<feature type="region of interest" description="Disordered" evidence="2">
    <location>
        <begin position="49"/>
        <end position="74"/>
    </location>
</feature>
<proteinExistence type="inferred from homology"/>
<evidence type="ECO:0000313" key="6">
    <source>
        <dbReference type="Proteomes" id="UP000199050"/>
    </source>
</evidence>
<dbReference type="Proteomes" id="UP000199050">
    <property type="component" value="Unassembled WGS sequence"/>
</dbReference>
<dbReference type="SMART" id="SM00854">
    <property type="entry name" value="PGA_cap"/>
    <property type="match status" value="1"/>
</dbReference>
<evidence type="ECO:0000313" key="5">
    <source>
        <dbReference type="EMBL" id="SDH74987.1"/>
    </source>
</evidence>
<keyword evidence="3" id="KW-0472">Membrane</keyword>
<keyword evidence="6" id="KW-1185">Reference proteome</keyword>
<feature type="region of interest" description="Disordered" evidence="2">
    <location>
        <begin position="87"/>
        <end position="148"/>
    </location>
</feature>
<dbReference type="PANTHER" id="PTHR33393:SF13">
    <property type="entry name" value="PGA BIOSYNTHESIS PROTEIN CAPA"/>
    <property type="match status" value="1"/>
</dbReference>
<dbReference type="CDD" id="cd07381">
    <property type="entry name" value="MPP_CapA"/>
    <property type="match status" value="1"/>
</dbReference>
<dbReference type="Gene3D" id="3.60.21.10">
    <property type="match status" value="1"/>
</dbReference>
<accession>A0A1G8EYV5</accession>
<gene>
    <name evidence="5" type="ORF">SAMN05216192_10169</name>
</gene>
<evidence type="ECO:0000259" key="4">
    <source>
        <dbReference type="SMART" id="SM00854"/>
    </source>
</evidence>
<dbReference type="InterPro" id="IPR029052">
    <property type="entry name" value="Metallo-depent_PP-like"/>
</dbReference>
<dbReference type="SUPFAM" id="SSF56300">
    <property type="entry name" value="Metallo-dependent phosphatases"/>
    <property type="match status" value="1"/>
</dbReference>
<evidence type="ECO:0000256" key="3">
    <source>
        <dbReference type="SAM" id="Phobius"/>
    </source>
</evidence>
<sequence>MYPPRSQSREKDKHSSKRRRRRAWAWINVSLLLLITAMLTYYFAKDGGNSPAAQPPPAESTASPPPSTTPELPAVQPSLAADLQPEATVTPEPVQTPVSAEEATPAPSPSPETAATPSPLPSPDNSKPDDEQGSGAAQGGAASGLPEDAGGQTVTLNFAGDVIFAGKVAELLQKQGYNYSYSALDGMFKKDDLTVVNLETPITTGGVGAADKQFVFKGAPEALDALKSAGVDAVNLANNHTLDQGEQGLLDTLNHLNTRGIPYVGAGKNSKEAYTAQYFERNGIKIALLGFTRVIPRSDWAAGSGKPGLASVYDSTEALKTIAAVKQKADIVVVMVHWGKERVEQYDSTQQTLGRSFIDAGADLVIGGHPHVLQGIEPYQGKWIAYSTGNFIFTRSATPATWETAVFQAECSIKGQCSLTLHPMYAELGRPVPMNDADGQLLLNKVQSLSAGLIRIGSDGRVSQAGR</sequence>
<dbReference type="PANTHER" id="PTHR33393">
    <property type="entry name" value="POLYGLUTAMINE SYNTHESIS ACCESSORY PROTEIN RV0574C-RELATED"/>
    <property type="match status" value="1"/>
</dbReference>
<reference evidence="6" key="1">
    <citation type="submission" date="2016-10" db="EMBL/GenBank/DDBJ databases">
        <authorList>
            <person name="Varghese N."/>
            <person name="Submissions S."/>
        </authorList>
    </citation>
    <scope>NUCLEOTIDE SEQUENCE [LARGE SCALE GENOMIC DNA]</scope>
    <source>
        <strain evidence="6">CGMCC 1.11012</strain>
    </source>
</reference>
<dbReference type="OrthoDB" id="9810906at2"/>
<feature type="compositionally biased region" description="Pro residues" evidence="2">
    <location>
        <begin position="53"/>
        <end position="68"/>
    </location>
</feature>
<evidence type="ECO:0000256" key="1">
    <source>
        <dbReference type="ARBA" id="ARBA00005662"/>
    </source>
</evidence>
<dbReference type="STRING" id="1174501.SAMN05216192_10169"/>
<dbReference type="EMBL" id="FNDX01000001">
    <property type="protein sequence ID" value="SDH74987.1"/>
    <property type="molecule type" value="Genomic_DNA"/>
</dbReference>
<feature type="compositionally biased region" description="Low complexity" evidence="2">
    <location>
        <begin position="96"/>
        <end position="117"/>
    </location>
</feature>
<dbReference type="AlphaFoldDB" id="A0A1G8EYV5"/>
<comment type="similarity">
    <text evidence="1">Belongs to the CapA family.</text>
</comment>
<dbReference type="InterPro" id="IPR019079">
    <property type="entry name" value="Capsule_synth_CapA"/>
</dbReference>
<feature type="domain" description="Capsule synthesis protein CapA" evidence="4">
    <location>
        <begin position="155"/>
        <end position="395"/>
    </location>
</feature>
<dbReference type="Pfam" id="PF09587">
    <property type="entry name" value="PGA_cap"/>
    <property type="match status" value="1"/>
</dbReference>
<organism evidence="5 6">
    <name type="scientific">Paenibacillus typhae</name>
    <dbReference type="NCBI Taxonomy" id="1174501"/>
    <lineage>
        <taxon>Bacteria</taxon>
        <taxon>Bacillati</taxon>
        <taxon>Bacillota</taxon>
        <taxon>Bacilli</taxon>
        <taxon>Bacillales</taxon>
        <taxon>Paenibacillaceae</taxon>
        <taxon>Paenibacillus</taxon>
    </lineage>
</organism>
<feature type="transmembrane region" description="Helical" evidence="3">
    <location>
        <begin position="23"/>
        <end position="44"/>
    </location>
</feature>
<protein>
    <submittedName>
        <fullName evidence="5">Poly-gamma-glutamate synthesis protein (Capsule biosynthesis protein)</fullName>
    </submittedName>
</protein>
<keyword evidence="3" id="KW-0812">Transmembrane</keyword>
<feature type="region of interest" description="Disordered" evidence="2">
    <location>
        <begin position="1"/>
        <end position="20"/>
    </location>
</feature>
<name>A0A1G8EYV5_9BACL</name>